<keyword evidence="3" id="KW-0378">Hydrolase</keyword>
<feature type="compositionally biased region" description="Low complexity" evidence="1">
    <location>
        <begin position="119"/>
        <end position="130"/>
    </location>
</feature>
<dbReference type="Gene3D" id="3.20.20.370">
    <property type="entry name" value="Glycoside hydrolase/deacetylase"/>
    <property type="match status" value="1"/>
</dbReference>
<keyword evidence="3" id="KW-0858">Xylan degradation</keyword>
<evidence type="ECO:0000259" key="2">
    <source>
        <dbReference type="PROSITE" id="PS51677"/>
    </source>
</evidence>
<dbReference type="InterPro" id="IPR002509">
    <property type="entry name" value="NODB_dom"/>
</dbReference>
<dbReference type="EMBL" id="AKJY01000003">
    <property type="protein sequence ID" value="EJL75838.1"/>
    <property type="molecule type" value="Genomic_DNA"/>
</dbReference>
<dbReference type="GO" id="GO:0016798">
    <property type="term" value="F:hydrolase activity, acting on glycosyl bonds"/>
    <property type="evidence" value="ECO:0007669"/>
    <property type="project" value="UniProtKB-KW"/>
</dbReference>
<gene>
    <name evidence="3" type="ORF">PMI13_00234</name>
</gene>
<dbReference type="PATRIC" id="fig|1144316.3.peg.235"/>
<dbReference type="Proteomes" id="UP000007509">
    <property type="component" value="Unassembled WGS sequence"/>
</dbReference>
<dbReference type="RefSeq" id="WP_007839761.1">
    <property type="nucleotide sequence ID" value="NZ_AKJY01000003.1"/>
</dbReference>
<organism evidence="3 4">
    <name type="scientific">Chryseobacterium populi</name>
    <dbReference type="NCBI Taxonomy" id="1144316"/>
    <lineage>
        <taxon>Bacteria</taxon>
        <taxon>Pseudomonadati</taxon>
        <taxon>Bacteroidota</taxon>
        <taxon>Flavobacteriia</taxon>
        <taxon>Flavobacteriales</taxon>
        <taxon>Weeksellaceae</taxon>
        <taxon>Chryseobacterium group</taxon>
        <taxon>Chryseobacterium</taxon>
    </lineage>
</organism>
<feature type="compositionally biased region" description="Basic and acidic residues" evidence="1">
    <location>
        <begin position="100"/>
        <end position="118"/>
    </location>
</feature>
<feature type="domain" description="NodB homology" evidence="2">
    <location>
        <begin position="130"/>
        <end position="338"/>
    </location>
</feature>
<evidence type="ECO:0000313" key="4">
    <source>
        <dbReference type="Proteomes" id="UP000007509"/>
    </source>
</evidence>
<dbReference type="InterPro" id="IPR050248">
    <property type="entry name" value="Polysacc_deacetylase_ArnD"/>
</dbReference>
<evidence type="ECO:0000313" key="3">
    <source>
        <dbReference type="EMBL" id="EJL75838.1"/>
    </source>
</evidence>
<dbReference type="SUPFAM" id="SSF88713">
    <property type="entry name" value="Glycoside hydrolase/deacetylase"/>
    <property type="match status" value="1"/>
</dbReference>
<dbReference type="AlphaFoldDB" id="J2KS12"/>
<keyword evidence="3" id="KW-0624">Polysaccharide degradation</keyword>
<dbReference type="InterPro" id="IPR011330">
    <property type="entry name" value="Glyco_hydro/deAcase_b/a-brl"/>
</dbReference>
<name>J2KS12_9FLAO</name>
<comment type="caution">
    <text evidence="3">The sequence shown here is derived from an EMBL/GenBank/DDBJ whole genome shotgun (WGS) entry which is preliminary data.</text>
</comment>
<accession>J2KS12</accession>
<evidence type="ECO:0000256" key="1">
    <source>
        <dbReference type="SAM" id="MobiDB-lite"/>
    </source>
</evidence>
<feature type="region of interest" description="Disordered" evidence="1">
    <location>
        <begin position="93"/>
        <end position="140"/>
    </location>
</feature>
<keyword evidence="3" id="KW-0119">Carbohydrate metabolism</keyword>
<reference evidence="3 4" key="1">
    <citation type="journal article" date="2012" name="J. Bacteriol.">
        <title>Twenty-one genome sequences from Pseudomonas species and 19 genome sequences from diverse bacteria isolated from the rhizosphere and endosphere of Populus deltoides.</title>
        <authorList>
            <person name="Brown S.D."/>
            <person name="Utturkar S.M."/>
            <person name="Klingeman D.M."/>
            <person name="Johnson C.M."/>
            <person name="Martin S.L."/>
            <person name="Land M.L."/>
            <person name="Lu T.Y."/>
            <person name="Schadt C.W."/>
            <person name="Doktycz M.J."/>
            <person name="Pelletier D.A."/>
        </authorList>
    </citation>
    <scope>NUCLEOTIDE SEQUENCE [LARGE SCALE GENOMIC DNA]</scope>
    <source>
        <strain evidence="3 4">CF314</strain>
    </source>
</reference>
<dbReference type="GO" id="GO:0016810">
    <property type="term" value="F:hydrolase activity, acting on carbon-nitrogen (but not peptide) bonds"/>
    <property type="evidence" value="ECO:0007669"/>
    <property type="project" value="InterPro"/>
</dbReference>
<dbReference type="PROSITE" id="PS51677">
    <property type="entry name" value="NODB"/>
    <property type="match status" value="1"/>
</dbReference>
<dbReference type="PANTHER" id="PTHR10587">
    <property type="entry name" value="GLYCOSYL TRANSFERASE-RELATED"/>
    <property type="match status" value="1"/>
</dbReference>
<protein>
    <submittedName>
        <fullName evidence="3">Putative xylanase/chitin deacetylase</fullName>
    </submittedName>
</protein>
<dbReference type="GO" id="GO:0045493">
    <property type="term" value="P:xylan catabolic process"/>
    <property type="evidence" value="ECO:0007669"/>
    <property type="project" value="UniProtKB-KW"/>
</dbReference>
<sequence length="347" mass="38952">MKYYDSFSRNPSNLPEKNKEDTPFFAKKSPEKISKKEETSNPWVNDEDGDKARYYKTRKEAEARMQKLKEKGEWKEYKVESFERNETTFWRVKMRGKQKVKQEKPKEKENPKKDKELPDSPATPSSSSSPTFALTFDDGPHAAELGKSSNLTEKVLDDLKSEGIKAAFFIQTGVSYRGANTVGKALVKRMQAEGHTVGVHTGSKEDHKLHTTSAKDGTLEKDLESAKSYIHTQTGKNPDLVRPPTGAFNKDVSSIYAKTGLQNLMWDIDGDQGKDLSLTDLKARLDTGLTTAKSKGWKPWAQNLSSKIVILYHDIQKGSANNLKTLIQYIKNQVKILGGGSSNFDKP</sequence>
<dbReference type="Pfam" id="PF01522">
    <property type="entry name" value="Polysacc_deac_1"/>
    <property type="match status" value="1"/>
</dbReference>
<dbReference type="PANTHER" id="PTHR10587:SF125">
    <property type="entry name" value="POLYSACCHARIDE DEACETYLASE YHEN-RELATED"/>
    <property type="match status" value="1"/>
</dbReference>
<feature type="compositionally biased region" description="Basic and acidic residues" evidence="1">
    <location>
        <begin position="16"/>
        <end position="39"/>
    </location>
</feature>
<feature type="region of interest" description="Disordered" evidence="1">
    <location>
        <begin position="1"/>
        <end position="53"/>
    </location>
</feature>
<keyword evidence="4" id="KW-1185">Reference proteome</keyword>
<proteinExistence type="predicted"/>
<keyword evidence="3" id="KW-0326">Glycosidase</keyword>
<dbReference type="OrthoDB" id="9778320at2"/>
<dbReference type="CDD" id="cd10917">
    <property type="entry name" value="CE4_NodB_like_6s_7s"/>
    <property type="match status" value="1"/>
</dbReference>